<protein>
    <recommendedName>
        <fullName evidence="3">DUF2946 domain-containing protein</fullName>
    </recommendedName>
</protein>
<evidence type="ECO:0000313" key="1">
    <source>
        <dbReference type="EMBL" id="RMC30317.1"/>
    </source>
</evidence>
<proteinExistence type="predicted"/>
<organism evidence="1 2">
    <name type="scientific">Paracoccus alkanivorans</name>
    <dbReference type="NCBI Taxonomy" id="2116655"/>
    <lineage>
        <taxon>Bacteria</taxon>
        <taxon>Pseudomonadati</taxon>
        <taxon>Pseudomonadota</taxon>
        <taxon>Alphaproteobacteria</taxon>
        <taxon>Rhodobacterales</taxon>
        <taxon>Paracoccaceae</taxon>
        <taxon>Paracoccus</taxon>
    </lineage>
</organism>
<evidence type="ECO:0000313" key="2">
    <source>
        <dbReference type="Proteomes" id="UP000273516"/>
    </source>
</evidence>
<evidence type="ECO:0008006" key="3">
    <source>
        <dbReference type="Google" id="ProtNLM"/>
    </source>
</evidence>
<keyword evidence="2" id="KW-1185">Reference proteome</keyword>
<dbReference type="RefSeq" id="WP_122114471.1">
    <property type="nucleotide sequence ID" value="NZ_QOKZ01000018.1"/>
</dbReference>
<dbReference type="EMBL" id="QOKZ01000018">
    <property type="protein sequence ID" value="RMC30317.1"/>
    <property type="molecule type" value="Genomic_DNA"/>
</dbReference>
<dbReference type="Proteomes" id="UP000273516">
    <property type="component" value="Unassembled WGS sequence"/>
</dbReference>
<dbReference type="AlphaFoldDB" id="A0A3M0MGC1"/>
<name>A0A3M0MGC1_9RHOB</name>
<accession>A0A3M0MGC1</accession>
<comment type="caution">
    <text evidence="1">The sequence shown here is derived from an EMBL/GenBank/DDBJ whole genome shotgun (WGS) entry which is preliminary data.</text>
</comment>
<gene>
    <name evidence="1" type="ORF">C9E81_21795</name>
</gene>
<reference evidence="1 2" key="1">
    <citation type="submission" date="2018-07" db="EMBL/GenBank/DDBJ databases">
        <authorList>
            <person name="Zhang Y."/>
            <person name="Wang L."/>
            <person name="Ma S."/>
        </authorList>
    </citation>
    <scope>NUCLEOTIDE SEQUENCE [LARGE SCALE GENOMIC DNA]</scope>
    <source>
        <strain evidence="1 2">4-2</strain>
    </source>
</reference>
<dbReference type="OrthoDB" id="7863585at2"/>
<sequence length="114" mass="11451">MRYALRLVLILCLTLTGVGLGMARGTVQSGGQVVICTGQGVVVRYVPGAPGKTSAHVCPDMALSLLSAPAVHDISVVGASGLHRLVMLPDAALGVSRPMPAAAARDPPAGSVVI</sequence>